<keyword evidence="3" id="KW-1185">Reference proteome</keyword>
<gene>
    <name evidence="2" type="ORF">LX81_03962</name>
</gene>
<sequence length="203" mass="22939">MAIGRSYPIALGNWSSLWYLSQSFSLLQAQADAHEPVGVQAFRPKLAGSRDVQRDVDRTSPWGQGLNDPFDGYECAAVIASDHGRCDLILPPRGSRPEPCTPSARAPRGRENHFVPDRGRTCRGSDHRRNAFAIEVRDKENGLPPQKPGQERRGAVALVRRQISRRKTRRSSARLAPTRRRVNSRRTGRHRHLRRVGGIAWRR</sequence>
<dbReference type="Proteomes" id="UP000248916">
    <property type="component" value="Unassembled WGS sequence"/>
</dbReference>
<comment type="caution">
    <text evidence="2">The sequence shown here is derived from an EMBL/GenBank/DDBJ whole genome shotgun (WGS) entry which is preliminary data.</text>
</comment>
<evidence type="ECO:0000256" key="1">
    <source>
        <dbReference type="SAM" id="MobiDB-lite"/>
    </source>
</evidence>
<accession>A0A2W7MUW2</accession>
<protein>
    <submittedName>
        <fullName evidence="2">Uncharacterized protein</fullName>
    </submittedName>
</protein>
<feature type="region of interest" description="Disordered" evidence="1">
    <location>
        <begin position="163"/>
        <end position="191"/>
    </location>
</feature>
<evidence type="ECO:0000313" key="3">
    <source>
        <dbReference type="Proteomes" id="UP000248916"/>
    </source>
</evidence>
<feature type="compositionally biased region" description="Basic and acidic residues" evidence="1">
    <location>
        <begin position="108"/>
        <end position="125"/>
    </location>
</feature>
<evidence type="ECO:0000313" key="2">
    <source>
        <dbReference type="EMBL" id="PZX11371.1"/>
    </source>
</evidence>
<reference evidence="2 3" key="1">
    <citation type="submission" date="2018-06" db="EMBL/GenBank/DDBJ databases">
        <title>Genomic Encyclopedia of Archaeal and Bacterial Type Strains, Phase II (KMG-II): from individual species to whole genera.</title>
        <authorList>
            <person name="Goeker M."/>
        </authorList>
    </citation>
    <scope>NUCLEOTIDE SEQUENCE [LARGE SCALE GENOMIC DNA]</scope>
    <source>
        <strain evidence="2 3">DSM 22009</strain>
    </source>
</reference>
<name>A0A2W7MUW2_9RHOB</name>
<dbReference type="EMBL" id="QKZL01000032">
    <property type="protein sequence ID" value="PZX11371.1"/>
    <property type="molecule type" value="Genomic_DNA"/>
</dbReference>
<proteinExistence type="predicted"/>
<feature type="region of interest" description="Disordered" evidence="1">
    <location>
        <begin position="96"/>
        <end position="125"/>
    </location>
</feature>
<dbReference type="AlphaFoldDB" id="A0A2W7MUW2"/>
<organism evidence="2 3">
    <name type="scientific">Palleronia aestuarii</name>
    <dbReference type="NCBI Taxonomy" id="568105"/>
    <lineage>
        <taxon>Bacteria</taxon>
        <taxon>Pseudomonadati</taxon>
        <taxon>Pseudomonadota</taxon>
        <taxon>Alphaproteobacteria</taxon>
        <taxon>Rhodobacterales</taxon>
        <taxon>Roseobacteraceae</taxon>
        <taxon>Palleronia</taxon>
    </lineage>
</organism>